<sequence>MNVGKRRARDKMRELKRRQERVQSLIVEAGRGREVEDKLKEAKRKDKLKEVEEWFKDRDAENIFLVKVPWVAEWEEWNSYVTARVRKAKGEVERVKKKNEDCVEDQEEVLNTVADFYEDLYRKQKIDTEQKRRGLVDIKEKVEDERKDELEGN</sequence>
<accession>A0A151MQT4</accession>
<gene>
    <name evidence="1" type="ORF">Y1Q_0019326</name>
</gene>
<name>A0A151MQT4_ALLMI</name>
<evidence type="ECO:0000313" key="2">
    <source>
        <dbReference type="Proteomes" id="UP000050525"/>
    </source>
</evidence>
<dbReference type="Proteomes" id="UP000050525">
    <property type="component" value="Unassembled WGS sequence"/>
</dbReference>
<comment type="caution">
    <text evidence="1">The sequence shown here is derived from an EMBL/GenBank/DDBJ whole genome shotgun (WGS) entry which is preliminary data.</text>
</comment>
<dbReference type="EMBL" id="AKHW03005461">
    <property type="protein sequence ID" value="KYO26898.1"/>
    <property type="molecule type" value="Genomic_DNA"/>
</dbReference>
<proteinExistence type="predicted"/>
<dbReference type="AlphaFoldDB" id="A0A151MQT4"/>
<reference evidence="1 2" key="1">
    <citation type="journal article" date="2012" name="Genome Biol.">
        <title>Sequencing three crocodilian genomes to illuminate the evolution of archosaurs and amniotes.</title>
        <authorList>
            <person name="St John J.A."/>
            <person name="Braun E.L."/>
            <person name="Isberg S.R."/>
            <person name="Miles L.G."/>
            <person name="Chong A.Y."/>
            <person name="Gongora J."/>
            <person name="Dalzell P."/>
            <person name="Moran C."/>
            <person name="Bed'hom B."/>
            <person name="Abzhanov A."/>
            <person name="Burgess S.C."/>
            <person name="Cooksey A.M."/>
            <person name="Castoe T.A."/>
            <person name="Crawford N.G."/>
            <person name="Densmore L.D."/>
            <person name="Drew J.C."/>
            <person name="Edwards S.V."/>
            <person name="Faircloth B.C."/>
            <person name="Fujita M.K."/>
            <person name="Greenwold M.J."/>
            <person name="Hoffmann F.G."/>
            <person name="Howard J.M."/>
            <person name="Iguchi T."/>
            <person name="Janes D.E."/>
            <person name="Khan S.Y."/>
            <person name="Kohno S."/>
            <person name="de Koning A.J."/>
            <person name="Lance S.L."/>
            <person name="McCarthy F.M."/>
            <person name="McCormack J.E."/>
            <person name="Merchant M.E."/>
            <person name="Peterson D.G."/>
            <person name="Pollock D.D."/>
            <person name="Pourmand N."/>
            <person name="Raney B.J."/>
            <person name="Roessler K.A."/>
            <person name="Sanford J.R."/>
            <person name="Sawyer R.H."/>
            <person name="Schmidt C.J."/>
            <person name="Triplett E.W."/>
            <person name="Tuberville T.D."/>
            <person name="Venegas-Anaya M."/>
            <person name="Howard J.T."/>
            <person name="Jarvis E.D."/>
            <person name="Guillette L.J.Jr."/>
            <person name="Glenn T.C."/>
            <person name="Green R.E."/>
            <person name="Ray D.A."/>
        </authorList>
    </citation>
    <scope>NUCLEOTIDE SEQUENCE [LARGE SCALE GENOMIC DNA]</scope>
    <source>
        <strain evidence="1">KSC_2009_1</strain>
    </source>
</reference>
<protein>
    <submittedName>
        <fullName evidence="1">Uncharacterized protein</fullName>
    </submittedName>
</protein>
<keyword evidence="2" id="KW-1185">Reference proteome</keyword>
<organism evidence="1 2">
    <name type="scientific">Alligator mississippiensis</name>
    <name type="common">American alligator</name>
    <dbReference type="NCBI Taxonomy" id="8496"/>
    <lineage>
        <taxon>Eukaryota</taxon>
        <taxon>Metazoa</taxon>
        <taxon>Chordata</taxon>
        <taxon>Craniata</taxon>
        <taxon>Vertebrata</taxon>
        <taxon>Euteleostomi</taxon>
        <taxon>Archelosauria</taxon>
        <taxon>Archosauria</taxon>
        <taxon>Crocodylia</taxon>
        <taxon>Alligatoridae</taxon>
        <taxon>Alligatorinae</taxon>
        <taxon>Alligator</taxon>
    </lineage>
</organism>
<evidence type="ECO:0000313" key="1">
    <source>
        <dbReference type="EMBL" id="KYO26898.1"/>
    </source>
</evidence>